<dbReference type="RefSeq" id="WP_185965716.1">
    <property type="nucleotide sequence ID" value="NZ_CP045503.2"/>
</dbReference>
<keyword evidence="2" id="KW-1185">Reference proteome</keyword>
<evidence type="ECO:0000313" key="1">
    <source>
        <dbReference type="EMBL" id="QPG60569.2"/>
    </source>
</evidence>
<reference evidence="1" key="1">
    <citation type="submission" date="2021-07" db="EMBL/GenBank/DDBJ databases">
        <title>Shewanella sp. YLB-07 whole genome sequence.</title>
        <authorList>
            <person name="Yu L."/>
        </authorList>
    </citation>
    <scope>NUCLEOTIDE SEQUENCE</scope>
    <source>
        <strain evidence="1">YLB-08</strain>
    </source>
</reference>
<name>A0ABX6VCV9_9GAMM</name>
<gene>
    <name evidence="1" type="ORF">FM038_020160</name>
</gene>
<dbReference type="Proteomes" id="UP000316416">
    <property type="component" value="Chromosome"/>
</dbReference>
<evidence type="ECO:0000313" key="2">
    <source>
        <dbReference type="Proteomes" id="UP000316416"/>
    </source>
</evidence>
<proteinExistence type="predicted"/>
<organism evidence="1 2">
    <name type="scientific">Shewanella eurypsychrophilus</name>
    <dbReference type="NCBI Taxonomy" id="2593656"/>
    <lineage>
        <taxon>Bacteria</taxon>
        <taxon>Pseudomonadati</taxon>
        <taxon>Pseudomonadota</taxon>
        <taxon>Gammaproteobacteria</taxon>
        <taxon>Alteromonadales</taxon>
        <taxon>Shewanellaceae</taxon>
        <taxon>Shewanella</taxon>
    </lineage>
</organism>
<evidence type="ECO:0008006" key="3">
    <source>
        <dbReference type="Google" id="ProtNLM"/>
    </source>
</evidence>
<accession>A0ABX6VCV9</accession>
<protein>
    <recommendedName>
        <fullName evidence="3">Transmembrane anchor protein</fullName>
    </recommendedName>
</protein>
<sequence>MTNVKNTNEISKNSVDKEVNTIDIPVHSTATLTKASLAATVIAAIVLTTAILPAEYNIDPTGIGKALGLTQIAEAANGTPTAPVSGSETVLAFEQLEPAATKEIANAPSVAEIEQARKTAGVRSDTVKIDIPAGKGLEYKLIMDEFVHLEYEWSTSGEELYFDFHGEPKGDSTGYFESFSITTSNKMKGSLTTPFAGSHGWYWKNRTDVPITVTLSTKGDYTIKG</sequence>
<dbReference type="EMBL" id="CP045503">
    <property type="protein sequence ID" value="QPG60569.2"/>
    <property type="molecule type" value="Genomic_DNA"/>
</dbReference>